<dbReference type="Gene3D" id="3.40.50.10090">
    <property type="match status" value="2"/>
</dbReference>
<evidence type="ECO:0000256" key="2">
    <source>
        <dbReference type="PROSITE-ProRule" id="PRU01091"/>
    </source>
</evidence>
<dbReference type="InterPro" id="IPR036108">
    <property type="entry name" value="4pyrrol_syn_uPrphyn_synt_sf"/>
</dbReference>
<dbReference type="RefSeq" id="WP_345406473.1">
    <property type="nucleotide sequence ID" value="NZ_BAABLA010000122.1"/>
</dbReference>
<protein>
    <submittedName>
        <fullName evidence="4">Uroporphyrinogen-III synthase</fullName>
        <ecNumber evidence="4">4.2.1.75</ecNumber>
    </submittedName>
</protein>
<reference evidence="5" key="1">
    <citation type="journal article" date="2019" name="Int. J. Syst. Evol. Microbiol.">
        <title>The Global Catalogue of Microorganisms (GCM) 10K type strain sequencing project: providing services to taxonomists for standard genome sequencing and annotation.</title>
        <authorList>
            <consortium name="The Broad Institute Genomics Platform"/>
            <consortium name="The Broad Institute Genome Sequencing Center for Infectious Disease"/>
            <person name="Wu L."/>
            <person name="Ma J."/>
        </authorList>
    </citation>
    <scope>NUCLEOTIDE SEQUENCE [LARGE SCALE GENOMIC DNA]</scope>
    <source>
        <strain evidence="5">KCTC 32255</strain>
    </source>
</reference>
<dbReference type="EMBL" id="JBHSXX010000001">
    <property type="protein sequence ID" value="MFC6871033.1"/>
    <property type="molecule type" value="Genomic_DNA"/>
</dbReference>
<dbReference type="NCBIfam" id="NF005568">
    <property type="entry name" value="PRK07239.1"/>
    <property type="match status" value="1"/>
</dbReference>
<keyword evidence="4" id="KW-0456">Lyase</keyword>
<dbReference type="SUPFAM" id="SSF46894">
    <property type="entry name" value="C-terminal effector domain of the bipartite response regulators"/>
    <property type="match status" value="1"/>
</dbReference>
<dbReference type="InterPro" id="IPR003754">
    <property type="entry name" value="4pyrrol_synth_uPrphyn_synth"/>
</dbReference>
<evidence type="ECO:0000313" key="5">
    <source>
        <dbReference type="Proteomes" id="UP001596337"/>
    </source>
</evidence>
<gene>
    <name evidence="4" type="ORF">ACFQGD_28325</name>
</gene>
<organism evidence="4 5">
    <name type="scientific">Haloechinothrix salitolerans</name>
    <dbReference type="NCBI Taxonomy" id="926830"/>
    <lineage>
        <taxon>Bacteria</taxon>
        <taxon>Bacillati</taxon>
        <taxon>Actinomycetota</taxon>
        <taxon>Actinomycetes</taxon>
        <taxon>Pseudonocardiales</taxon>
        <taxon>Pseudonocardiaceae</taxon>
        <taxon>Haloechinothrix</taxon>
    </lineage>
</organism>
<dbReference type="InterPro" id="IPR036388">
    <property type="entry name" value="WH-like_DNA-bd_sf"/>
</dbReference>
<proteinExistence type="predicted"/>
<dbReference type="InterPro" id="IPR001867">
    <property type="entry name" value="OmpR/PhoB-type_DNA-bd"/>
</dbReference>
<dbReference type="EC" id="4.2.1.75" evidence="4"/>
<dbReference type="PANTHER" id="PTHR40082">
    <property type="entry name" value="BLR5956 PROTEIN"/>
    <property type="match status" value="1"/>
</dbReference>
<dbReference type="Pfam" id="PF00486">
    <property type="entry name" value="Trans_reg_C"/>
    <property type="match status" value="1"/>
</dbReference>
<dbReference type="SUPFAM" id="SSF69618">
    <property type="entry name" value="HemD-like"/>
    <property type="match status" value="1"/>
</dbReference>
<dbReference type="PROSITE" id="PS51755">
    <property type="entry name" value="OMPR_PHOB"/>
    <property type="match status" value="1"/>
</dbReference>
<accession>A0ABW2C784</accession>
<name>A0ABW2C784_9PSEU</name>
<keyword evidence="5" id="KW-1185">Reference proteome</keyword>
<evidence type="ECO:0000313" key="4">
    <source>
        <dbReference type="EMBL" id="MFC6871033.1"/>
    </source>
</evidence>
<evidence type="ECO:0000256" key="1">
    <source>
        <dbReference type="ARBA" id="ARBA00023125"/>
    </source>
</evidence>
<dbReference type="CDD" id="cd06578">
    <property type="entry name" value="HemD"/>
    <property type="match status" value="1"/>
</dbReference>
<dbReference type="Gene3D" id="1.10.10.10">
    <property type="entry name" value="Winged helix-like DNA-binding domain superfamily/Winged helix DNA-binding domain"/>
    <property type="match status" value="1"/>
</dbReference>
<feature type="DNA-binding region" description="OmpR/PhoB-type" evidence="2">
    <location>
        <begin position="272"/>
        <end position="364"/>
    </location>
</feature>
<evidence type="ECO:0000259" key="3">
    <source>
        <dbReference type="PROSITE" id="PS51755"/>
    </source>
</evidence>
<dbReference type="InterPro" id="IPR016032">
    <property type="entry name" value="Sig_transdc_resp-reg_C-effctor"/>
</dbReference>
<feature type="domain" description="OmpR/PhoB-type" evidence="3">
    <location>
        <begin position="272"/>
        <end position="364"/>
    </location>
</feature>
<dbReference type="Pfam" id="PF02602">
    <property type="entry name" value="HEM4"/>
    <property type="match status" value="1"/>
</dbReference>
<sequence>MNVLPLAGYAIGVTAARRADELGALFVRKGATVRYGPSIRIVPLADDTELHAATRRLLDAPLDVAVLTTGIGFRGWLEAAEGWGLGADLLATLASARLLARGPKAKGAVRAAGLAEAFSPRSESNAEVLDHLLSAGVDGLRIAVQLHGEPLPYFVESLRHGGAEVIEVPVYRWVGPADPGPLDRLIDAVLDGGIDALPFTSAPAAASMLTMAKRTGRHDALVQAMRERVIVAAVGPITAGPLAAVGVPTVRPERARIGALARVVAEALEQRTPRLRAVGHRVELRGQAVLVDGELRELAPAPMAVLRALAHRPGVVVSRKELTGCLPSGGEEHAVETAVGRLRSALGDSKLVQTVVKRGYRLPVEDAEVVPFPRAGAS</sequence>
<dbReference type="GO" id="GO:0004852">
    <property type="term" value="F:uroporphyrinogen-III synthase activity"/>
    <property type="evidence" value="ECO:0007669"/>
    <property type="project" value="UniProtKB-EC"/>
</dbReference>
<dbReference type="SMART" id="SM00862">
    <property type="entry name" value="Trans_reg_C"/>
    <property type="match status" value="1"/>
</dbReference>
<dbReference type="Proteomes" id="UP001596337">
    <property type="component" value="Unassembled WGS sequence"/>
</dbReference>
<dbReference type="CDD" id="cd00383">
    <property type="entry name" value="trans_reg_C"/>
    <property type="match status" value="1"/>
</dbReference>
<comment type="caution">
    <text evidence="4">The sequence shown here is derived from an EMBL/GenBank/DDBJ whole genome shotgun (WGS) entry which is preliminary data.</text>
</comment>
<dbReference type="PANTHER" id="PTHR40082:SF1">
    <property type="entry name" value="BLR5956 PROTEIN"/>
    <property type="match status" value="1"/>
</dbReference>
<dbReference type="InterPro" id="IPR039793">
    <property type="entry name" value="UROS/Hem4"/>
</dbReference>
<keyword evidence="1 2" id="KW-0238">DNA-binding</keyword>